<accession>A0A427B9P7</accession>
<evidence type="ECO:0000313" key="2">
    <source>
        <dbReference type="Proteomes" id="UP000287651"/>
    </source>
</evidence>
<evidence type="ECO:0000313" key="1">
    <source>
        <dbReference type="EMBL" id="RRT85240.1"/>
    </source>
</evidence>
<sequence length="202" mass="23011">MAMRTPLTAREEGRRFESMDPSSLSSLLERLRNSDGSSPLIFFLFFHKAIRSEFDRLHRAAVALATDGVGDVESISRRCGFLFSMYQHHSNAEDEVPNRSYLINLVNVRAVLCDAAISVFDELQLIVRFVLPIARISFSPEKQWKILYQSICVMPLRLIERALPWLVATLCEDEARSFLHNMELAGQVFHSSFSILMSVKGK</sequence>
<gene>
    <name evidence="1" type="ORF">B296_00000785</name>
</gene>
<protein>
    <submittedName>
        <fullName evidence="1">Uncharacterized protein</fullName>
    </submittedName>
</protein>
<dbReference type="CDD" id="cd12108">
    <property type="entry name" value="Hr-like"/>
    <property type="match status" value="1"/>
</dbReference>
<proteinExistence type="predicted"/>
<comment type="caution">
    <text evidence="1">The sequence shown here is derived from an EMBL/GenBank/DDBJ whole genome shotgun (WGS) entry which is preliminary data.</text>
</comment>
<dbReference type="Proteomes" id="UP000287651">
    <property type="component" value="Unassembled WGS sequence"/>
</dbReference>
<dbReference type="Gene3D" id="1.20.120.520">
    <property type="entry name" value="nmb1532 protein domain like"/>
    <property type="match status" value="1"/>
</dbReference>
<dbReference type="AlphaFoldDB" id="A0A427B9P7"/>
<organism evidence="1 2">
    <name type="scientific">Ensete ventricosum</name>
    <name type="common">Abyssinian banana</name>
    <name type="synonym">Musa ensete</name>
    <dbReference type="NCBI Taxonomy" id="4639"/>
    <lineage>
        <taxon>Eukaryota</taxon>
        <taxon>Viridiplantae</taxon>
        <taxon>Streptophyta</taxon>
        <taxon>Embryophyta</taxon>
        <taxon>Tracheophyta</taxon>
        <taxon>Spermatophyta</taxon>
        <taxon>Magnoliopsida</taxon>
        <taxon>Liliopsida</taxon>
        <taxon>Zingiberales</taxon>
        <taxon>Musaceae</taxon>
        <taxon>Ensete</taxon>
    </lineage>
</organism>
<dbReference type="EMBL" id="AMZH03000150">
    <property type="protein sequence ID" value="RRT85240.1"/>
    <property type="molecule type" value="Genomic_DNA"/>
</dbReference>
<name>A0A427B9P7_ENSVE</name>
<reference evidence="1 2" key="1">
    <citation type="journal article" date="2014" name="Agronomy (Basel)">
        <title>A Draft Genome Sequence for Ensete ventricosum, the Drought-Tolerant Tree Against Hunger.</title>
        <authorList>
            <person name="Harrison J."/>
            <person name="Moore K.A."/>
            <person name="Paszkiewicz K."/>
            <person name="Jones T."/>
            <person name="Grant M."/>
            <person name="Ambacheew D."/>
            <person name="Muzemil S."/>
            <person name="Studholme D.J."/>
        </authorList>
    </citation>
    <scope>NUCLEOTIDE SEQUENCE [LARGE SCALE GENOMIC DNA]</scope>
</reference>